<keyword evidence="4" id="KW-1185">Reference proteome</keyword>
<dbReference type="EMBL" id="JAAIVB010000011">
    <property type="protein sequence ID" value="NEX60072.1"/>
    <property type="molecule type" value="Genomic_DNA"/>
</dbReference>
<accession>A0A6B3SNP6</accession>
<dbReference type="AlphaFoldDB" id="A0A6B3SNP6"/>
<organism evidence="3 4">
    <name type="scientific">Noviherbaspirillum galbum</name>
    <dbReference type="NCBI Taxonomy" id="2709383"/>
    <lineage>
        <taxon>Bacteria</taxon>
        <taxon>Pseudomonadati</taxon>
        <taxon>Pseudomonadota</taxon>
        <taxon>Betaproteobacteria</taxon>
        <taxon>Burkholderiales</taxon>
        <taxon>Oxalobacteraceae</taxon>
        <taxon>Noviherbaspirillum</taxon>
    </lineage>
</organism>
<dbReference type="InterPro" id="IPR054242">
    <property type="entry name" value="DUF6969"/>
</dbReference>
<gene>
    <name evidence="3" type="ORF">G3574_03180</name>
</gene>
<feature type="region of interest" description="Disordered" evidence="1">
    <location>
        <begin position="1"/>
        <end position="23"/>
    </location>
</feature>
<evidence type="ECO:0000313" key="3">
    <source>
        <dbReference type="EMBL" id="NEX60072.1"/>
    </source>
</evidence>
<comment type="caution">
    <text evidence="3">The sequence shown here is derived from an EMBL/GenBank/DDBJ whole genome shotgun (WGS) entry which is preliminary data.</text>
</comment>
<evidence type="ECO:0000313" key="4">
    <source>
        <dbReference type="Proteomes" id="UP000482155"/>
    </source>
</evidence>
<dbReference type="Pfam" id="PF22308">
    <property type="entry name" value="DUF6969"/>
    <property type="match status" value="1"/>
</dbReference>
<evidence type="ECO:0000256" key="1">
    <source>
        <dbReference type="SAM" id="MobiDB-lite"/>
    </source>
</evidence>
<name>A0A6B3SNP6_9BURK</name>
<sequence>MRSQVRRQQVRTQKLGSVKKRRPCPETAAAAPAAAFRLLETYANLAKKGEHLLGNLLDGTPPRQWAHYPEADAIDQSGGYQWFYHSHSPADREVTSEHGHIHLFARKPLWGRRLRLGSEGAFAMLCGNPQENPETRHLVGLGFDAKGIPISLFTVNSWVTGDLMLGADLTLELLQSINLNTGHADIDTVIESVVRLCAPELQELLRRRDEVLRRHQGPDKLFDQSLELLSEVHIDLDKKLATVAIM</sequence>
<reference evidence="3 4" key="1">
    <citation type="submission" date="2020-02" db="EMBL/GenBank/DDBJ databases">
        <authorList>
            <person name="Kim M.K."/>
        </authorList>
    </citation>
    <scope>NUCLEOTIDE SEQUENCE [LARGE SCALE GENOMIC DNA]</scope>
    <source>
        <strain evidence="3 4">17J57-3</strain>
    </source>
</reference>
<feature type="domain" description="DUF6969" evidence="2">
    <location>
        <begin position="34"/>
        <end position="234"/>
    </location>
</feature>
<protein>
    <recommendedName>
        <fullName evidence="2">DUF6969 domain-containing protein</fullName>
    </recommendedName>
</protein>
<dbReference type="Proteomes" id="UP000482155">
    <property type="component" value="Unassembled WGS sequence"/>
</dbReference>
<evidence type="ECO:0000259" key="2">
    <source>
        <dbReference type="Pfam" id="PF22308"/>
    </source>
</evidence>
<proteinExistence type="predicted"/>